<dbReference type="Pfam" id="PF04205">
    <property type="entry name" value="FMN_bind"/>
    <property type="match status" value="1"/>
</dbReference>
<comment type="cofactor">
    <cofactor evidence="6">
        <name>FMN</name>
        <dbReference type="ChEBI" id="CHEBI:58210"/>
    </cofactor>
</comment>
<proteinExistence type="inferred from homology"/>
<gene>
    <name evidence="6" type="primary">rnfG</name>
    <name evidence="8" type="ORF">SAMN02745704_01827</name>
</gene>
<dbReference type="HAMAP" id="MF_00479">
    <property type="entry name" value="RsxG_RnfG"/>
    <property type="match status" value="1"/>
</dbReference>
<dbReference type="NCBIfam" id="NF045876">
    <property type="entry name" value="RnfG_DVU2794"/>
    <property type="match status" value="1"/>
</dbReference>
<keyword evidence="1 6" id="KW-0813">Transport</keyword>
<protein>
    <recommendedName>
        <fullName evidence="6">Ion-translocating oxidoreductase complex subunit G</fullName>
        <ecNumber evidence="6">7.-.-.-</ecNumber>
    </recommendedName>
    <alternativeName>
        <fullName evidence="6">Rnf electron transport complex subunit G</fullName>
    </alternativeName>
</protein>
<evidence type="ECO:0000256" key="3">
    <source>
        <dbReference type="ARBA" id="ARBA00022630"/>
    </source>
</evidence>
<dbReference type="Gene3D" id="3.90.1010.20">
    <property type="match status" value="1"/>
</dbReference>
<dbReference type="PANTHER" id="PTHR36118:SF1">
    <property type="entry name" value="ION-TRANSLOCATING OXIDOREDUCTASE COMPLEX SUBUNIT G"/>
    <property type="match status" value="1"/>
</dbReference>
<dbReference type="GO" id="GO:0022900">
    <property type="term" value="P:electron transport chain"/>
    <property type="evidence" value="ECO:0007669"/>
    <property type="project" value="UniProtKB-UniRule"/>
</dbReference>
<dbReference type="OrthoDB" id="9787579at2"/>
<comment type="subunit">
    <text evidence="6">The complex is composed of six subunits: RnfA, RnfB, RnfC, RnfD, RnfE and RnfG.</text>
</comment>
<evidence type="ECO:0000259" key="7">
    <source>
        <dbReference type="SMART" id="SM00900"/>
    </source>
</evidence>
<keyword evidence="5 6" id="KW-0249">Electron transport</keyword>
<evidence type="ECO:0000256" key="6">
    <source>
        <dbReference type="HAMAP-Rule" id="MF_00479"/>
    </source>
</evidence>
<keyword evidence="6" id="KW-1133">Transmembrane helix</keyword>
<comment type="similarity">
    <text evidence="6">Belongs to the RnfG family.</text>
</comment>
<dbReference type="PANTHER" id="PTHR36118">
    <property type="entry name" value="ION-TRANSLOCATING OXIDOREDUCTASE COMPLEX SUBUNIT G"/>
    <property type="match status" value="1"/>
</dbReference>
<dbReference type="STRING" id="1121449.SAMN02745704_01827"/>
<dbReference type="InterPro" id="IPR007329">
    <property type="entry name" value="FMN-bd"/>
</dbReference>
<dbReference type="AlphaFoldDB" id="A0A1T4X7N0"/>
<dbReference type="EMBL" id="FUYC01000007">
    <property type="protein sequence ID" value="SKA84851.1"/>
    <property type="molecule type" value="Genomic_DNA"/>
</dbReference>
<keyword evidence="9" id="KW-1185">Reference proteome</keyword>
<dbReference type="RefSeq" id="WP_078717382.1">
    <property type="nucleotide sequence ID" value="NZ_FUYC01000007.1"/>
</dbReference>
<evidence type="ECO:0000313" key="8">
    <source>
        <dbReference type="EMBL" id="SKA84851.1"/>
    </source>
</evidence>
<organism evidence="8 9">
    <name type="scientific">Paucidesulfovibrio gracilis DSM 16080</name>
    <dbReference type="NCBI Taxonomy" id="1121449"/>
    <lineage>
        <taxon>Bacteria</taxon>
        <taxon>Pseudomonadati</taxon>
        <taxon>Thermodesulfobacteriota</taxon>
        <taxon>Desulfovibrionia</taxon>
        <taxon>Desulfovibrionales</taxon>
        <taxon>Desulfovibrionaceae</taxon>
        <taxon>Paucidesulfovibrio</taxon>
    </lineage>
</organism>
<keyword evidence="6" id="KW-0812">Transmembrane</keyword>
<comment type="subcellular location">
    <subcellularLocation>
        <location evidence="6">Cell membrane</location>
        <topology evidence="6">Single-pass membrane protein</topology>
    </subcellularLocation>
</comment>
<dbReference type="Proteomes" id="UP000190027">
    <property type="component" value="Unassembled WGS sequence"/>
</dbReference>
<name>A0A1T4X7N0_9BACT</name>
<comment type="function">
    <text evidence="6">Part of a membrane-bound complex that couples electron transfer with translocation of ions across the membrane.</text>
</comment>
<evidence type="ECO:0000256" key="4">
    <source>
        <dbReference type="ARBA" id="ARBA00022643"/>
    </source>
</evidence>
<evidence type="ECO:0000256" key="2">
    <source>
        <dbReference type="ARBA" id="ARBA00022553"/>
    </source>
</evidence>
<sequence>MRELAKMILVLSIIGAVSGYGLATLKRITRPAIEEQVLTYVQGPALHGVMYGVDNDPIQDRRKLVLEDGQELTVFPGFSGGDLCCLAYESFAPGYSGDIGVMVAFDLQSDAVRAVGVTTQTETPGVGTRVFVPEFCDQFRDHALNGLRLKSDEGDIDAVSGATYSSVGMVDAVRKAANLYPQLKAQIGDVWK</sequence>
<keyword evidence="6" id="KW-0472">Membrane</keyword>
<feature type="modified residue" description="FMN phosphoryl threonine" evidence="6">
    <location>
        <position position="163"/>
    </location>
</feature>
<keyword evidence="6" id="KW-1003">Cell membrane</keyword>
<dbReference type="SMART" id="SM00900">
    <property type="entry name" value="FMN_bind"/>
    <property type="match status" value="1"/>
</dbReference>
<evidence type="ECO:0000256" key="5">
    <source>
        <dbReference type="ARBA" id="ARBA00022982"/>
    </source>
</evidence>
<dbReference type="GO" id="GO:0005886">
    <property type="term" value="C:plasma membrane"/>
    <property type="evidence" value="ECO:0007669"/>
    <property type="project" value="UniProtKB-SubCell"/>
</dbReference>
<feature type="domain" description="FMN-binding" evidence="7">
    <location>
        <begin position="94"/>
        <end position="180"/>
    </location>
</feature>
<dbReference type="InterPro" id="IPR010209">
    <property type="entry name" value="Ion_transpt_RnfG/RsxG"/>
</dbReference>
<keyword evidence="2 6" id="KW-0597">Phosphoprotein</keyword>
<keyword evidence="4 6" id="KW-0288">FMN</keyword>
<keyword evidence="6" id="KW-1278">Translocase</keyword>
<dbReference type="GO" id="GO:0010181">
    <property type="term" value="F:FMN binding"/>
    <property type="evidence" value="ECO:0007669"/>
    <property type="project" value="InterPro"/>
</dbReference>
<accession>A0A1T4X7N0</accession>
<evidence type="ECO:0000313" key="9">
    <source>
        <dbReference type="Proteomes" id="UP000190027"/>
    </source>
</evidence>
<evidence type="ECO:0000256" key="1">
    <source>
        <dbReference type="ARBA" id="ARBA00022448"/>
    </source>
</evidence>
<reference evidence="8 9" key="1">
    <citation type="submission" date="2017-02" db="EMBL/GenBank/DDBJ databases">
        <authorList>
            <person name="Peterson S.W."/>
        </authorList>
    </citation>
    <scope>NUCLEOTIDE SEQUENCE [LARGE SCALE GENOMIC DNA]</scope>
    <source>
        <strain evidence="8 9">DSM 16080</strain>
    </source>
</reference>
<dbReference type="EC" id="7.-.-.-" evidence="6"/>
<dbReference type="GO" id="GO:0009055">
    <property type="term" value="F:electron transfer activity"/>
    <property type="evidence" value="ECO:0007669"/>
    <property type="project" value="InterPro"/>
</dbReference>
<keyword evidence="3 6" id="KW-0285">Flavoprotein</keyword>